<protein>
    <submittedName>
        <fullName evidence="2">Uncharacterized protein</fullName>
    </submittedName>
</protein>
<name>A0AAW1MD97_POPJA</name>
<gene>
    <name evidence="2" type="ORF">QE152_g8068</name>
</gene>
<feature type="compositionally biased region" description="Basic and acidic residues" evidence="1">
    <location>
        <begin position="211"/>
        <end position="222"/>
    </location>
</feature>
<feature type="region of interest" description="Disordered" evidence="1">
    <location>
        <begin position="136"/>
        <end position="167"/>
    </location>
</feature>
<reference evidence="2 3" key="1">
    <citation type="journal article" date="2024" name="BMC Genomics">
        <title>De novo assembly and annotation of Popillia japonica's genome with initial clues to its potential as an invasive pest.</title>
        <authorList>
            <person name="Cucini C."/>
            <person name="Boschi S."/>
            <person name="Funari R."/>
            <person name="Cardaioli E."/>
            <person name="Iannotti N."/>
            <person name="Marturano G."/>
            <person name="Paoli F."/>
            <person name="Bruttini M."/>
            <person name="Carapelli A."/>
            <person name="Frati F."/>
            <person name="Nardi F."/>
        </authorList>
    </citation>
    <scope>NUCLEOTIDE SEQUENCE [LARGE SCALE GENOMIC DNA]</scope>
    <source>
        <strain evidence="2">DMR45628</strain>
    </source>
</reference>
<feature type="region of interest" description="Disordered" evidence="1">
    <location>
        <begin position="198"/>
        <end position="239"/>
    </location>
</feature>
<accession>A0AAW1MD97</accession>
<dbReference type="EMBL" id="JASPKY010000062">
    <property type="protein sequence ID" value="KAK9744089.1"/>
    <property type="molecule type" value="Genomic_DNA"/>
</dbReference>
<evidence type="ECO:0000313" key="3">
    <source>
        <dbReference type="Proteomes" id="UP001458880"/>
    </source>
</evidence>
<keyword evidence="3" id="KW-1185">Reference proteome</keyword>
<organism evidence="2 3">
    <name type="scientific">Popillia japonica</name>
    <name type="common">Japanese beetle</name>
    <dbReference type="NCBI Taxonomy" id="7064"/>
    <lineage>
        <taxon>Eukaryota</taxon>
        <taxon>Metazoa</taxon>
        <taxon>Ecdysozoa</taxon>
        <taxon>Arthropoda</taxon>
        <taxon>Hexapoda</taxon>
        <taxon>Insecta</taxon>
        <taxon>Pterygota</taxon>
        <taxon>Neoptera</taxon>
        <taxon>Endopterygota</taxon>
        <taxon>Coleoptera</taxon>
        <taxon>Polyphaga</taxon>
        <taxon>Scarabaeiformia</taxon>
        <taxon>Scarabaeidae</taxon>
        <taxon>Rutelinae</taxon>
        <taxon>Popillia</taxon>
    </lineage>
</organism>
<dbReference type="AlphaFoldDB" id="A0AAW1MD97"/>
<proteinExistence type="predicted"/>
<comment type="caution">
    <text evidence="2">The sequence shown here is derived from an EMBL/GenBank/DDBJ whole genome shotgun (WGS) entry which is preliminary data.</text>
</comment>
<dbReference type="Proteomes" id="UP001458880">
    <property type="component" value="Unassembled WGS sequence"/>
</dbReference>
<sequence length="239" mass="27358">MSYRRELITEAKLLELAEQFYESEDDYGGFSDDSLVDKDYESEGSDNEDDTDGEAVEEILDNKKESTIPGCSENVTNNERKVNQRKLKSLQNKVVWSEKYFILDDATKEFKEEDFLMSSVTDRPATAPALEVNNINVDDNLDPRDDDIQHENGKDNDGYGETTHPPISKLLPDTTILTMLTQDVKPFLKAMNWKNTSFGSKRGSSRILTEAPEKQEKEQEQKKKFKEKKLLLNNDVSQT</sequence>
<feature type="region of interest" description="Disordered" evidence="1">
    <location>
        <begin position="25"/>
        <end position="54"/>
    </location>
</feature>
<evidence type="ECO:0000313" key="2">
    <source>
        <dbReference type="EMBL" id="KAK9744089.1"/>
    </source>
</evidence>
<feature type="compositionally biased region" description="Acidic residues" evidence="1">
    <location>
        <begin position="42"/>
        <end position="54"/>
    </location>
</feature>
<evidence type="ECO:0000256" key="1">
    <source>
        <dbReference type="SAM" id="MobiDB-lite"/>
    </source>
</evidence>
<feature type="compositionally biased region" description="Basic and acidic residues" evidence="1">
    <location>
        <begin position="141"/>
        <end position="157"/>
    </location>
</feature>